<evidence type="ECO:0008006" key="3">
    <source>
        <dbReference type="Google" id="ProtNLM"/>
    </source>
</evidence>
<dbReference type="AlphaFoldDB" id="A0AB35WWM0"/>
<name>A0AB35WWM0_9PSED</name>
<evidence type="ECO:0000313" key="1">
    <source>
        <dbReference type="EMBL" id="MEE1869081.1"/>
    </source>
</evidence>
<protein>
    <recommendedName>
        <fullName evidence="3">DUF1983 domain-containing protein</fullName>
    </recommendedName>
</protein>
<dbReference type="EMBL" id="JAZDQP010000017">
    <property type="protein sequence ID" value="MEE1869081.1"/>
    <property type="molecule type" value="Genomic_DNA"/>
</dbReference>
<evidence type="ECO:0000313" key="2">
    <source>
        <dbReference type="Proteomes" id="UP001307839"/>
    </source>
</evidence>
<organism evidence="1 2">
    <name type="scientific">Pseudomonas auratipiscis</name>
    <dbReference type="NCBI Taxonomy" id="3115853"/>
    <lineage>
        <taxon>Bacteria</taxon>
        <taxon>Pseudomonadati</taxon>
        <taxon>Pseudomonadota</taxon>
        <taxon>Gammaproteobacteria</taxon>
        <taxon>Pseudomonadales</taxon>
        <taxon>Pseudomonadaceae</taxon>
        <taxon>Pseudomonas</taxon>
    </lineage>
</organism>
<reference evidence="1 2" key="1">
    <citation type="submission" date="2024-01" db="EMBL/GenBank/DDBJ databases">
        <title>Unpublished Manusciprt.</title>
        <authorList>
            <person name="Duman M."/>
            <person name="Valdes E.G."/>
            <person name="Ajmi N."/>
            <person name="Altun S."/>
            <person name="Saticioglu I.B."/>
        </authorList>
    </citation>
    <scope>NUCLEOTIDE SEQUENCE [LARGE SCALE GENOMIC DNA]</scope>
    <source>
        <strain evidence="1 2">120P</strain>
    </source>
</reference>
<comment type="caution">
    <text evidence="1">The sequence shown here is derived from an EMBL/GenBank/DDBJ whole genome shotgun (WGS) entry which is preliminary data.</text>
</comment>
<sequence length="324" mass="34895">MQSADYVPKVSGWKMDSHTGSLEINSGNVAVGTMPSDPQMITVTAGEWPESDLPSNAIERYKFIGEHLMQVPLENRDSAEFSTEDISFDRDGSDIRTTLTYQRLETEQEAAARVARSVGSGVTIQAGNITITCGDKVVARMGCGLGDERPDGQGFVVEGDQVFISQALITASITEEASTRASADGALASRIGALEARIFRADDSDGALRDALTDWKPCTALLAGQFLVAADQFAVTMAENTNGDYVCTGIGLGIDPSKGETKDGQADMERAIEKGDAAEILRLLSRQITESELGQELRDKIDTMECVREVISKELRPGGLLHRR</sequence>
<accession>A0AB35WWM0</accession>
<proteinExistence type="predicted"/>
<keyword evidence="2" id="KW-1185">Reference proteome</keyword>
<gene>
    <name evidence="1" type="ORF">V0R53_22095</name>
</gene>
<dbReference type="RefSeq" id="WP_330080575.1">
    <property type="nucleotide sequence ID" value="NZ_JAZDCU010000015.1"/>
</dbReference>
<dbReference type="Proteomes" id="UP001307839">
    <property type="component" value="Unassembled WGS sequence"/>
</dbReference>